<dbReference type="Proteomes" id="UP001186944">
    <property type="component" value="Unassembled WGS sequence"/>
</dbReference>
<gene>
    <name evidence="2" type="ORF">FSP39_009425</name>
</gene>
<name>A0AA88YDM2_PINIB</name>
<sequence length="263" mass="29317">MEKQLKESTQEVSTNNCTLPSRTDTGVKRSSYETGHFDFDVKMPRTETIPMDESGSGIFYDENKGCINNTSADVKSANKTVSFALFDDNGSTEIQDTLALFDDNGSTEVQDTFGSSNSKTIAEYIESDTNSSSAENIGFCINSEFDSSSRTTKLTVSKCNVSGLSLLASYNDDEDSEEDDDESDYRDDSSDDSSIRDDYLHRTDDSVMFHHPCKVDSLLDKTMAVLIRTRLKLEEFALTGELTYNCKPLVDLIEGCEHLYEHD</sequence>
<evidence type="ECO:0000313" key="3">
    <source>
        <dbReference type="Proteomes" id="UP001186944"/>
    </source>
</evidence>
<reference evidence="2" key="1">
    <citation type="submission" date="2019-08" db="EMBL/GenBank/DDBJ databases">
        <title>The improved chromosome-level genome for the pearl oyster Pinctada fucata martensii using PacBio sequencing and Hi-C.</title>
        <authorList>
            <person name="Zheng Z."/>
        </authorList>
    </citation>
    <scope>NUCLEOTIDE SEQUENCE</scope>
    <source>
        <strain evidence="2">ZZ-2019</strain>
        <tissue evidence="2">Adductor muscle</tissue>
    </source>
</reference>
<accession>A0AA88YDM2</accession>
<proteinExistence type="predicted"/>
<comment type="caution">
    <text evidence="2">The sequence shown here is derived from an EMBL/GenBank/DDBJ whole genome shotgun (WGS) entry which is preliminary data.</text>
</comment>
<dbReference type="AlphaFoldDB" id="A0AA88YDM2"/>
<feature type="region of interest" description="Disordered" evidence="1">
    <location>
        <begin position="1"/>
        <end position="30"/>
    </location>
</feature>
<keyword evidence="3" id="KW-1185">Reference proteome</keyword>
<feature type="region of interest" description="Disordered" evidence="1">
    <location>
        <begin position="170"/>
        <end position="197"/>
    </location>
</feature>
<feature type="compositionally biased region" description="Acidic residues" evidence="1">
    <location>
        <begin position="171"/>
        <end position="191"/>
    </location>
</feature>
<evidence type="ECO:0000256" key="1">
    <source>
        <dbReference type="SAM" id="MobiDB-lite"/>
    </source>
</evidence>
<feature type="compositionally biased region" description="Polar residues" evidence="1">
    <location>
        <begin position="10"/>
        <end position="24"/>
    </location>
</feature>
<protein>
    <submittedName>
        <fullName evidence="2">Uncharacterized protein</fullName>
    </submittedName>
</protein>
<dbReference type="EMBL" id="VSWD01000007">
    <property type="protein sequence ID" value="KAK3097413.1"/>
    <property type="molecule type" value="Genomic_DNA"/>
</dbReference>
<evidence type="ECO:0000313" key="2">
    <source>
        <dbReference type="EMBL" id="KAK3097413.1"/>
    </source>
</evidence>
<organism evidence="2 3">
    <name type="scientific">Pinctada imbricata</name>
    <name type="common">Atlantic pearl-oyster</name>
    <name type="synonym">Pinctada martensii</name>
    <dbReference type="NCBI Taxonomy" id="66713"/>
    <lineage>
        <taxon>Eukaryota</taxon>
        <taxon>Metazoa</taxon>
        <taxon>Spiralia</taxon>
        <taxon>Lophotrochozoa</taxon>
        <taxon>Mollusca</taxon>
        <taxon>Bivalvia</taxon>
        <taxon>Autobranchia</taxon>
        <taxon>Pteriomorphia</taxon>
        <taxon>Pterioida</taxon>
        <taxon>Pterioidea</taxon>
        <taxon>Pteriidae</taxon>
        <taxon>Pinctada</taxon>
    </lineage>
</organism>